<feature type="non-terminal residue" evidence="1">
    <location>
        <position position="93"/>
    </location>
</feature>
<protein>
    <submittedName>
        <fullName evidence="1">12835_t:CDS:1</fullName>
    </submittedName>
</protein>
<accession>A0ACA9S2X9</accession>
<name>A0ACA9S2X9_9GLOM</name>
<proteinExistence type="predicted"/>
<comment type="caution">
    <text evidence="1">The sequence shown here is derived from an EMBL/GenBank/DDBJ whole genome shotgun (WGS) entry which is preliminary data.</text>
</comment>
<gene>
    <name evidence="1" type="ORF">RPERSI_LOCUS25803</name>
</gene>
<dbReference type="Proteomes" id="UP000789920">
    <property type="component" value="Unassembled WGS sequence"/>
</dbReference>
<sequence length="93" mass="10539">LSIRNLCETAVERLKNTYGDPLASNINIPLDEWIRLQFCLANATTMRAMYYTESTLAAADHDFSKLSLIPSVIFFISIPNDISGSFYDRQVFV</sequence>
<evidence type="ECO:0000313" key="2">
    <source>
        <dbReference type="Proteomes" id="UP000789920"/>
    </source>
</evidence>
<feature type="non-terminal residue" evidence="1">
    <location>
        <position position="1"/>
    </location>
</feature>
<keyword evidence="2" id="KW-1185">Reference proteome</keyword>
<organism evidence="1 2">
    <name type="scientific">Racocetra persica</name>
    <dbReference type="NCBI Taxonomy" id="160502"/>
    <lineage>
        <taxon>Eukaryota</taxon>
        <taxon>Fungi</taxon>
        <taxon>Fungi incertae sedis</taxon>
        <taxon>Mucoromycota</taxon>
        <taxon>Glomeromycotina</taxon>
        <taxon>Glomeromycetes</taxon>
        <taxon>Diversisporales</taxon>
        <taxon>Gigasporaceae</taxon>
        <taxon>Racocetra</taxon>
    </lineage>
</organism>
<reference evidence="1" key="1">
    <citation type="submission" date="2021-06" db="EMBL/GenBank/DDBJ databases">
        <authorList>
            <person name="Kallberg Y."/>
            <person name="Tangrot J."/>
            <person name="Rosling A."/>
        </authorList>
    </citation>
    <scope>NUCLEOTIDE SEQUENCE</scope>
    <source>
        <strain evidence="1">MA461A</strain>
    </source>
</reference>
<dbReference type="EMBL" id="CAJVQC010086273">
    <property type="protein sequence ID" value="CAG8822448.1"/>
    <property type="molecule type" value="Genomic_DNA"/>
</dbReference>
<evidence type="ECO:0000313" key="1">
    <source>
        <dbReference type="EMBL" id="CAG8822448.1"/>
    </source>
</evidence>